<dbReference type="EMBL" id="KB445792">
    <property type="protein sequence ID" value="EMD40752.1"/>
    <property type="molecule type" value="Genomic_DNA"/>
</dbReference>
<dbReference type="GO" id="GO:0003676">
    <property type="term" value="F:nucleic acid binding"/>
    <property type="evidence" value="ECO:0007669"/>
    <property type="project" value="InterPro"/>
</dbReference>
<accession>M2RQM2</accession>
<gene>
    <name evidence="9" type="ORF">CERSUDRAFT_103131</name>
</gene>
<keyword evidence="6" id="KW-0539">Nucleus</keyword>
<dbReference type="GO" id="GO:0004527">
    <property type="term" value="F:exonuclease activity"/>
    <property type="evidence" value="ECO:0007669"/>
    <property type="project" value="UniProtKB-KW"/>
</dbReference>
<sequence>MFPTLGLFQSLPCPDKPNCTRSNCIFTHRPEITQVPTVHIPVDAPKTSPAPSTALAPVASSSQPLKQAAATIPSKRPINSPLRAPSSSSSNGTTAREPPSKLRKTGLTKPSAVPTATHTTTGVPVLRINAAQSQVAIPVRQALLKSLYDHFVVLYEKILPTNPTLASEHALRQEEEVYKKSTKLTYRNAVITSIAALKRRPIPDSASHPSVGTESDVATREEKRKQLEALLLTASDLEPFVLSADDMKRYEYVVEIPPGAGGERPSEEGAIKTCERCAQPFKVKRREEADECRYHWGRPFSTKSSGEKTRIYSCCYRPTNDEGCERGPHVFYERDPADLHLRHPFSFTRPHQAHDSGSDTSPVDTALDIVALDCEMIYTTGGMRVARVSVVDSKGKDIFDELVRMDDGVEVIDFNTRFSGITPEDHAKALLPLSAIRRSLDSLISSNTIIIGHALENDLKTLRMIHHRCVDTAVLFPHPQGPPYRRALRALAKECLGQTIQAGGAAGHSSLEDSIATLNIVRWYIANRPKRAPPAG</sequence>
<dbReference type="FunFam" id="3.30.420.10:FF:000031">
    <property type="entry name" value="RNA exonuclease 1"/>
    <property type="match status" value="1"/>
</dbReference>
<evidence type="ECO:0000259" key="8">
    <source>
        <dbReference type="SMART" id="SM00479"/>
    </source>
</evidence>
<dbReference type="AlphaFoldDB" id="M2RQM2"/>
<dbReference type="InterPro" id="IPR013520">
    <property type="entry name" value="Ribonucl_H"/>
</dbReference>
<dbReference type="STRING" id="914234.M2RQM2"/>
<comment type="similarity">
    <text evidence="2">Belongs to the REXO1/REXO3 family.</text>
</comment>
<dbReference type="SUPFAM" id="SSF53098">
    <property type="entry name" value="Ribonuclease H-like"/>
    <property type="match status" value="1"/>
</dbReference>
<keyword evidence="5" id="KW-0269">Exonuclease</keyword>
<comment type="subcellular location">
    <subcellularLocation>
        <location evidence="1">Nucleus</location>
    </subcellularLocation>
</comment>
<dbReference type="OrthoDB" id="8191639at2759"/>
<feature type="region of interest" description="Disordered" evidence="7">
    <location>
        <begin position="41"/>
        <end position="118"/>
    </location>
</feature>
<feature type="domain" description="Exonuclease" evidence="8">
    <location>
        <begin position="368"/>
        <end position="530"/>
    </location>
</feature>
<dbReference type="InterPro" id="IPR012337">
    <property type="entry name" value="RNaseH-like_sf"/>
</dbReference>
<evidence type="ECO:0000256" key="3">
    <source>
        <dbReference type="ARBA" id="ARBA00022722"/>
    </source>
</evidence>
<dbReference type="InterPro" id="IPR034922">
    <property type="entry name" value="REX1-like_exo"/>
</dbReference>
<organism evidence="9 10">
    <name type="scientific">Ceriporiopsis subvermispora (strain B)</name>
    <name type="common">White-rot fungus</name>
    <name type="synonym">Gelatoporia subvermispora</name>
    <dbReference type="NCBI Taxonomy" id="914234"/>
    <lineage>
        <taxon>Eukaryota</taxon>
        <taxon>Fungi</taxon>
        <taxon>Dikarya</taxon>
        <taxon>Basidiomycota</taxon>
        <taxon>Agaricomycotina</taxon>
        <taxon>Agaricomycetes</taxon>
        <taxon>Polyporales</taxon>
        <taxon>Gelatoporiaceae</taxon>
        <taxon>Gelatoporia</taxon>
    </lineage>
</organism>
<keyword evidence="10" id="KW-1185">Reference proteome</keyword>
<dbReference type="HOGENOM" id="CLU_022453_5_4_1"/>
<keyword evidence="3" id="KW-0540">Nuclease</keyword>
<dbReference type="GO" id="GO:0005634">
    <property type="term" value="C:nucleus"/>
    <property type="evidence" value="ECO:0007669"/>
    <property type="project" value="UniProtKB-SubCell"/>
</dbReference>
<keyword evidence="4" id="KW-0378">Hydrolase</keyword>
<evidence type="ECO:0000313" key="10">
    <source>
        <dbReference type="Proteomes" id="UP000016930"/>
    </source>
</evidence>
<dbReference type="PANTHER" id="PTHR12801">
    <property type="entry name" value="RNA EXONUCLEASE REXO1 / RECO3 FAMILY MEMBER-RELATED"/>
    <property type="match status" value="1"/>
</dbReference>
<evidence type="ECO:0000256" key="1">
    <source>
        <dbReference type="ARBA" id="ARBA00004123"/>
    </source>
</evidence>
<dbReference type="Pfam" id="PF00929">
    <property type="entry name" value="RNase_T"/>
    <property type="match status" value="1"/>
</dbReference>
<evidence type="ECO:0000256" key="4">
    <source>
        <dbReference type="ARBA" id="ARBA00022801"/>
    </source>
</evidence>
<evidence type="ECO:0000313" key="9">
    <source>
        <dbReference type="EMBL" id="EMD40752.1"/>
    </source>
</evidence>
<name>M2RQM2_CERS8</name>
<evidence type="ECO:0000256" key="7">
    <source>
        <dbReference type="SAM" id="MobiDB-lite"/>
    </source>
</evidence>
<dbReference type="Proteomes" id="UP000016930">
    <property type="component" value="Unassembled WGS sequence"/>
</dbReference>
<evidence type="ECO:0000256" key="2">
    <source>
        <dbReference type="ARBA" id="ARBA00006357"/>
    </source>
</evidence>
<dbReference type="PANTHER" id="PTHR12801:SF115">
    <property type="entry name" value="FI18136P1-RELATED"/>
    <property type="match status" value="1"/>
</dbReference>
<protein>
    <recommendedName>
        <fullName evidence="8">Exonuclease domain-containing protein</fullName>
    </recommendedName>
</protein>
<evidence type="ECO:0000256" key="5">
    <source>
        <dbReference type="ARBA" id="ARBA00022839"/>
    </source>
</evidence>
<dbReference type="InterPro" id="IPR047021">
    <property type="entry name" value="REXO1/3/4-like"/>
</dbReference>
<dbReference type="GO" id="GO:0010629">
    <property type="term" value="P:negative regulation of gene expression"/>
    <property type="evidence" value="ECO:0007669"/>
    <property type="project" value="UniProtKB-ARBA"/>
</dbReference>
<dbReference type="CDD" id="cd06145">
    <property type="entry name" value="REX1_like"/>
    <property type="match status" value="1"/>
</dbReference>
<dbReference type="Gene3D" id="3.30.420.10">
    <property type="entry name" value="Ribonuclease H-like superfamily/Ribonuclease H"/>
    <property type="match status" value="1"/>
</dbReference>
<proteinExistence type="inferred from homology"/>
<reference evidence="9 10" key="1">
    <citation type="journal article" date="2012" name="Proc. Natl. Acad. Sci. U.S.A.">
        <title>Comparative genomics of Ceriporiopsis subvermispora and Phanerochaete chrysosporium provide insight into selective ligninolysis.</title>
        <authorList>
            <person name="Fernandez-Fueyo E."/>
            <person name="Ruiz-Duenas F.J."/>
            <person name="Ferreira P."/>
            <person name="Floudas D."/>
            <person name="Hibbett D.S."/>
            <person name="Canessa P."/>
            <person name="Larrondo L.F."/>
            <person name="James T.Y."/>
            <person name="Seelenfreund D."/>
            <person name="Lobos S."/>
            <person name="Polanco R."/>
            <person name="Tello M."/>
            <person name="Honda Y."/>
            <person name="Watanabe T."/>
            <person name="Watanabe T."/>
            <person name="Ryu J.S."/>
            <person name="Kubicek C.P."/>
            <person name="Schmoll M."/>
            <person name="Gaskell J."/>
            <person name="Hammel K.E."/>
            <person name="St John F.J."/>
            <person name="Vanden Wymelenberg A."/>
            <person name="Sabat G."/>
            <person name="Splinter BonDurant S."/>
            <person name="Syed K."/>
            <person name="Yadav J.S."/>
            <person name="Doddapaneni H."/>
            <person name="Subramanian V."/>
            <person name="Lavin J.L."/>
            <person name="Oguiza J.A."/>
            <person name="Perez G."/>
            <person name="Pisabarro A.G."/>
            <person name="Ramirez L."/>
            <person name="Santoyo F."/>
            <person name="Master E."/>
            <person name="Coutinho P.M."/>
            <person name="Henrissat B."/>
            <person name="Lombard V."/>
            <person name="Magnuson J.K."/>
            <person name="Kuees U."/>
            <person name="Hori C."/>
            <person name="Igarashi K."/>
            <person name="Samejima M."/>
            <person name="Held B.W."/>
            <person name="Barry K.W."/>
            <person name="LaButti K.M."/>
            <person name="Lapidus A."/>
            <person name="Lindquist E.A."/>
            <person name="Lucas S.M."/>
            <person name="Riley R."/>
            <person name="Salamov A.A."/>
            <person name="Hoffmeister D."/>
            <person name="Schwenk D."/>
            <person name="Hadar Y."/>
            <person name="Yarden O."/>
            <person name="de Vries R.P."/>
            <person name="Wiebenga A."/>
            <person name="Stenlid J."/>
            <person name="Eastwood D."/>
            <person name="Grigoriev I.V."/>
            <person name="Berka R.M."/>
            <person name="Blanchette R.A."/>
            <person name="Kersten P."/>
            <person name="Martinez A.T."/>
            <person name="Vicuna R."/>
            <person name="Cullen D."/>
        </authorList>
    </citation>
    <scope>NUCLEOTIDE SEQUENCE [LARGE SCALE GENOMIC DNA]</scope>
    <source>
        <strain evidence="9 10">B</strain>
    </source>
</reference>
<dbReference type="SMART" id="SM00479">
    <property type="entry name" value="EXOIII"/>
    <property type="match status" value="1"/>
</dbReference>
<dbReference type="InterPro" id="IPR036397">
    <property type="entry name" value="RNaseH_sf"/>
</dbReference>
<evidence type="ECO:0000256" key="6">
    <source>
        <dbReference type="ARBA" id="ARBA00023242"/>
    </source>
</evidence>